<comment type="function">
    <text evidence="7">Controls stomatal patterning.</text>
</comment>
<accession>V4V4R8</accession>
<comment type="subcellular location">
    <subcellularLocation>
        <location evidence="1 7">Secreted</location>
    </subcellularLocation>
</comment>
<dbReference type="AlphaFoldDB" id="V4V4R8"/>
<dbReference type="OMA" id="RCEGKCR"/>
<dbReference type="PANTHER" id="PTHR33109:SF90">
    <property type="entry name" value="EPIDERMAL PATTERNING FACTOR-LIKE PROTEIN"/>
    <property type="match status" value="1"/>
</dbReference>
<dbReference type="Proteomes" id="UP000030687">
    <property type="component" value="Unassembled WGS sequence"/>
</dbReference>
<evidence type="ECO:0000256" key="5">
    <source>
        <dbReference type="ARBA" id="ARBA00022729"/>
    </source>
</evidence>
<gene>
    <name evidence="8" type="ORF">CICLE_v10003474mg</name>
</gene>
<evidence type="ECO:0000256" key="4">
    <source>
        <dbReference type="ARBA" id="ARBA00022525"/>
    </source>
</evidence>
<keyword evidence="6" id="KW-1015">Disulfide bond</keyword>
<dbReference type="InParanoid" id="V4V4R8"/>
<evidence type="ECO:0000256" key="2">
    <source>
        <dbReference type="ARBA" id="ARBA00008127"/>
    </source>
</evidence>
<dbReference type="Pfam" id="PF17181">
    <property type="entry name" value="EPF"/>
    <property type="match status" value="1"/>
</dbReference>
<dbReference type="GO" id="GO:0005576">
    <property type="term" value="C:extracellular region"/>
    <property type="evidence" value="ECO:0007669"/>
    <property type="project" value="UniProtKB-SubCell"/>
</dbReference>
<evidence type="ECO:0000256" key="6">
    <source>
        <dbReference type="ARBA" id="ARBA00023157"/>
    </source>
</evidence>
<evidence type="ECO:0000256" key="1">
    <source>
        <dbReference type="ARBA" id="ARBA00004613"/>
    </source>
</evidence>
<dbReference type="EMBL" id="KI536799">
    <property type="protein sequence ID" value="ESR46934.1"/>
    <property type="molecule type" value="Genomic_DNA"/>
</dbReference>
<evidence type="ECO:0000256" key="3">
    <source>
        <dbReference type="ARBA" id="ARBA00022473"/>
    </source>
</evidence>
<organism evidence="8 9">
    <name type="scientific">Citrus clementina</name>
    <name type="common">Clementine</name>
    <name type="synonym">Citrus deliciosa x Citrus sinensis</name>
    <dbReference type="NCBI Taxonomy" id="85681"/>
    <lineage>
        <taxon>Eukaryota</taxon>
        <taxon>Viridiplantae</taxon>
        <taxon>Streptophyta</taxon>
        <taxon>Embryophyta</taxon>
        <taxon>Tracheophyta</taxon>
        <taxon>Spermatophyta</taxon>
        <taxon>Magnoliopsida</taxon>
        <taxon>eudicotyledons</taxon>
        <taxon>Gunneridae</taxon>
        <taxon>Pentapetalae</taxon>
        <taxon>rosids</taxon>
        <taxon>malvids</taxon>
        <taxon>Sapindales</taxon>
        <taxon>Rutaceae</taxon>
        <taxon>Aurantioideae</taxon>
        <taxon>Citrus</taxon>
    </lineage>
</organism>
<keyword evidence="3 7" id="KW-0217">Developmental protein</keyword>
<comment type="similarity">
    <text evidence="2 7">Belongs to the plant cysteine rich small secretory peptide family. Epidermal patterning factor subfamily.</text>
</comment>
<sequence length="74" mass="8195">MVVMTSMIGSRPPKCERMCSSCRNCEPVQVPVTTRAVGHRASHFSAIAYSKGDDNSNYKPISWKCKCGNLIFNP</sequence>
<proteinExistence type="inferred from homology"/>
<dbReference type="STRING" id="85681.V4V4R8"/>
<evidence type="ECO:0000256" key="7">
    <source>
        <dbReference type="RuleBase" id="RU367102"/>
    </source>
</evidence>
<keyword evidence="5" id="KW-0732">Signal</keyword>
<evidence type="ECO:0000313" key="8">
    <source>
        <dbReference type="EMBL" id="ESR46934.1"/>
    </source>
</evidence>
<dbReference type="KEGG" id="cic:CICLE_v10003474mg"/>
<evidence type="ECO:0000313" key="9">
    <source>
        <dbReference type="Proteomes" id="UP000030687"/>
    </source>
</evidence>
<keyword evidence="4 7" id="KW-0964">Secreted</keyword>
<reference evidence="8 9" key="1">
    <citation type="submission" date="2013-10" db="EMBL/GenBank/DDBJ databases">
        <authorList>
            <consortium name="International Citrus Genome Consortium"/>
            <person name="Jenkins J."/>
            <person name="Schmutz J."/>
            <person name="Prochnik S."/>
            <person name="Rokhsar D."/>
            <person name="Gmitter F."/>
            <person name="Ollitrault P."/>
            <person name="Machado M."/>
            <person name="Talon M."/>
            <person name="Wincker P."/>
            <person name="Jaillon O."/>
            <person name="Morgante M."/>
        </authorList>
    </citation>
    <scope>NUCLEOTIDE SEQUENCE</scope>
    <source>
        <strain evidence="9">cv. Clemenules</strain>
    </source>
</reference>
<dbReference type="OrthoDB" id="614712at2759"/>
<keyword evidence="9" id="KW-1185">Reference proteome</keyword>
<protein>
    <recommendedName>
        <fullName evidence="7">Epidermal patterning factor-like protein</fullName>
    </recommendedName>
</protein>
<dbReference type="PANTHER" id="PTHR33109">
    <property type="entry name" value="EPIDERMAL PATTERNING FACTOR-LIKE PROTEIN 4"/>
    <property type="match status" value="1"/>
</dbReference>
<dbReference type="InterPro" id="IPR039455">
    <property type="entry name" value="EPFL"/>
</dbReference>
<dbReference type="Gramene" id="ESR46934">
    <property type="protein sequence ID" value="ESR46934"/>
    <property type="gene ID" value="CICLE_v10003474mg"/>
</dbReference>
<dbReference type="GO" id="GO:0010052">
    <property type="term" value="P:guard cell differentiation"/>
    <property type="evidence" value="ECO:0007669"/>
    <property type="project" value="UniProtKB-UniRule"/>
</dbReference>
<name>V4V4R8_CITCL</name>